<dbReference type="Gramene" id="mRNA:HanXRQr2_Chr13g0607541">
    <property type="protein sequence ID" value="CDS:HanXRQr2_Chr13g0607541.1"/>
    <property type="gene ID" value="HanXRQr2_Chr13g0607541"/>
</dbReference>
<evidence type="ECO:0000313" key="2">
    <source>
        <dbReference type="EMBL" id="KAF5775034.1"/>
    </source>
</evidence>
<keyword evidence="1" id="KW-0812">Transmembrane</keyword>
<accession>A0A9K3EL55</accession>
<evidence type="ECO:0000313" key="3">
    <source>
        <dbReference type="Proteomes" id="UP000215914"/>
    </source>
</evidence>
<comment type="caution">
    <text evidence="2">The sequence shown here is derived from an EMBL/GenBank/DDBJ whole genome shotgun (WGS) entry which is preliminary data.</text>
</comment>
<name>A0A9K3EL55_HELAN</name>
<reference evidence="2" key="1">
    <citation type="journal article" date="2017" name="Nature">
        <title>The sunflower genome provides insights into oil metabolism, flowering and Asterid evolution.</title>
        <authorList>
            <person name="Badouin H."/>
            <person name="Gouzy J."/>
            <person name="Grassa C.J."/>
            <person name="Murat F."/>
            <person name="Staton S.E."/>
            <person name="Cottret L."/>
            <person name="Lelandais-Briere C."/>
            <person name="Owens G.L."/>
            <person name="Carrere S."/>
            <person name="Mayjonade B."/>
            <person name="Legrand L."/>
            <person name="Gill N."/>
            <person name="Kane N.C."/>
            <person name="Bowers J.E."/>
            <person name="Hubner S."/>
            <person name="Bellec A."/>
            <person name="Berard A."/>
            <person name="Berges H."/>
            <person name="Blanchet N."/>
            <person name="Boniface M.C."/>
            <person name="Brunel D."/>
            <person name="Catrice O."/>
            <person name="Chaidir N."/>
            <person name="Claudel C."/>
            <person name="Donnadieu C."/>
            <person name="Faraut T."/>
            <person name="Fievet G."/>
            <person name="Helmstetter N."/>
            <person name="King M."/>
            <person name="Knapp S.J."/>
            <person name="Lai Z."/>
            <person name="Le Paslier M.C."/>
            <person name="Lippi Y."/>
            <person name="Lorenzon L."/>
            <person name="Mandel J.R."/>
            <person name="Marage G."/>
            <person name="Marchand G."/>
            <person name="Marquand E."/>
            <person name="Bret-Mestries E."/>
            <person name="Morien E."/>
            <person name="Nambeesan S."/>
            <person name="Nguyen T."/>
            <person name="Pegot-Espagnet P."/>
            <person name="Pouilly N."/>
            <person name="Raftis F."/>
            <person name="Sallet E."/>
            <person name="Schiex T."/>
            <person name="Thomas J."/>
            <person name="Vandecasteele C."/>
            <person name="Vares D."/>
            <person name="Vear F."/>
            <person name="Vautrin S."/>
            <person name="Crespi M."/>
            <person name="Mangin B."/>
            <person name="Burke J.M."/>
            <person name="Salse J."/>
            <person name="Munos S."/>
            <person name="Vincourt P."/>
            <person name="Rieseberg L.H."/>
            <person name="Langlade N.B."/>
        </authorList>
    </citation>
    <scope>NUCLEOTIDE SEQUENCE</scope>
    <source>
        <tissue evidence="2">Leaves</tissue>
    </source>
</reference>
<evidence type="ECO:0008006" key="4">
    <source>
        <dbReference type="Google" id="ProtNLM"/>
    </source>
</evidence>
<feature type="transmembrane region" description="Helical" evidence="1">
    <location>
        <begin position="60"/>
        <end position="85"/>
    </location>
</feature>
<sequence>MNASCSSDASFDSSHRDGKVESVGVESDLGCCRFEGGCGGVLLEVVGEGGRQRDGGGGGLIVVVMKLGAGLINLGFFFFFSLIFLI</sequence>
<reference evidence="2" key="2">
    <citation type="submission" date="2020-06" db="EMBL/GenBank/DDBJ databases">
        <title>Helianthus annuus Genome sequencing and assembly Release 2.</title>
        <authorList>
            <person name="Gouzy J."/>
            <person name="Langlade N."/>
            <person name="Munos S."/>
        </authorList>
    </citation>
    <scope>NUCLEOTIDE SEQUENCE</scope>
    <source>
        <tissue evidence="2">Leaves</tissue>
    </source>
</reference>
<evidence type="ECO:0000256" key="1">
    <source>
        <dbReference type="SAM" id="Phobius"/>
    </source>
</evidence>
<gene>
    <name evidence="2" type="ORF">HanXRQr2_Chr13g0607541</name>
</gene>
<protein>
    <recommendedName>
        <fullName evidence="4">Transmembrane protein</fullName>
    </recommendedName>
</protein>
<dbReference type="AlphaFoldDB" id="A0A9K3EL55"/>
<keyword evidence="1" id="KW-1133">Transmembrane helix</keyword>
<keyword evidence="1" id="KW-0472">Membrane</keyword>
<dbReference type="EMBL" id="MNCJ02000328">
    <property type="protein sequence ID" value="KAF5775034.1"/>
    <property type="molecule type" value="Genomic_DNA"/>
</dbReference>
<organism evidence="2 3">
    <name type="scientific">Helianthus annuus</name>
    <name type="common">Common sunflower</name>
    <dbReference type="NCBI Taxonomy" id="4232"/>
    <lineage>
        <taxon>Eukaryota</taxon>
        <taxon>Viridiplantae</taxon>
        <taxon>Streptophyta</taxon>
        <taxon>Embryophyta</taxon>
        <taxon>Tracheophyta</taxon>
        <taxon>Spermatophyta</taxon>
        <taxon>Magnoliopsida</taxon>
        <taxon>eudicotyledons</taxon>
        <taxon>Gunneridae</taxon>
        <taxon>Pentapetalae</taxon>
        <taxon>asterids</taxon>
        <taxon>campanulids</taxon>
        <taxon>Asterales</taxon>
        <taxon>Asteraceae</taxon>
        <taxon>Asteroideae</taxon>
        <taxon>Heliantheae alliance</taxon>
        <taxon>Heliantheae</taxon>
        <taxon>Helianthus</taxon>
    </lineage>
</organism>
<keyword evidence="3" id="KW-1185">Reference proteome</keyword>
<proteinExistence type="predicted"/>
<dbReference type="Proteomes" id="UP000215914">
    <property type="component" value="Unassembled WGS sequence"/>
</dbReference>